<accession>A0A8H6D171</accession>
<keyword evidence="1" id="KW-0812">Transmembrane</keyword>
<organism evidence="2 3">
    <name type="scientific">Fusarium globosum</name>
    <dbReference type="NCBI Taxonomy" id="78864"/>
    <lineage>
        <taxon>Eukaryota</taxon>
        <taxon>Fungi</taxon>
        <taxon>Dikarya</taxon>
        <taxon>Ascomycota</taxon>
        <taxon>Pezizomycotina</taxon>
        <taxon>Sordariomycetes</taxon>
        <taxon>Hypocreomycetidae</taxon>
        <taxon>Hypocreales</taxon>
        <taxon>Nectriaceae</taxon>
        <taxon>Fusarium</taxon>
        <taxon>Fusarium fujikuroi species complex</taxon>
    </lineage>
</organism>
<feature type="transmembrane region" description="Helical" evidence="1">
    <location>
        <begin position="208"/>
        <end position="235"/>
    </location>
</feature>
<dbReference type="AlphaFoldDB" id="A0A8H6D171"/>
<protein>
    <submittedName>
        <fullName evidence="2">Uncharacterized protein</fullName>
    </submittedName>
</protein>
<proteinExistence type="predicted"/>
<evidence type="ECO:0000313" key="3">
    <source>
        <dbReference type="Proteomes" id="UP000532311"/>
    </source>
</evidence>
<keyword evidence="1" id="KW-0472">Membrane</keyword>
<evidence type="ECO:0000256" key="1">
    <source>
        <dbReference type="SAM" id="Phobius"/>
    </source>
</evidence>
<dbReference type="EMBL" id="JAAQPF010000559">
    <property type="protein sequence ID" value="KAF5699749.1"/>
    <property type="molecule type" value="Genomic_DNA"/>
</dbReference>
<keyword evidence="3" id="KW-1185">Reference proteome</keyword>
<feature type="transmembrane region" description="Helical" evidence="1">
    <location>
        <begin position="247"/>
        <end position="269"/>
    </location>
</feature>
<comment type="caution">
    <text evidence="2">The sequence shown here is derived from an EMBL/GenBank/DDBJ whole genome shotgun (WGS) entry which is preliminary data.</text>
</comment>
<evidence type="ECO:0000313" key="2">
    <source>
        <dbReference type="EMBL" id="KAF5699749.1"/>
    </source>
</evidence>
<dbReference type="Proteomes" id="UP000532311">
    <property type="component" value="Unassembled WGS sequence"/>
</dbReference>
<reference evidence="2 3" key="1">
    <citation type="submission" date="2020-05" db="EMBL/GenBank/DDBJ databases">
        <title>Identification and distribution of gene clusters putatively required for synthesis of sphingolipid metabolism inhibitors in phylogenetically diverse species of the filamentous fungus Fusarium.</title>
        <authorList>
            <person name="Kim H.-S."/>
            <person name="Busman M."/>
            <person name="Brown D.W."/>
            <person name="Divon H."/>
            <person name="Uhlig S."/>
            <person name="Proctor R.H."/>
        </authorList>
    </citation>
    <scope>NUCLEOTIDE SEQUENCE [LARGE SCALE GENOMIC DNA]</scope>
    <source>
        <strain evidence="2 3">NRRL 26131</strain>
    </source>
</reference>
<keyword evidence="1" id="KW-1133">Transmembrane helix</keyword>
<gene>
    <name evidence="2" type="ORF">FGLOB1_11189</name>
</gene>
<name>A0A8H6D171_9HYPO</name>
<feature type="transmembrane region" description="Helical" evidence="1">
    <location>
        <begin position="6"/>
        <end position="28"/>
    </location>
</feature>
<sequence>MKVFKLLWGSLHCAVFATVSLITIVLLADSTNEKQGIFKLSFKATPSIRGLPGPMQDIPAQATKALKDTGDIASHATVVVSKATKVAGDVKSKASSVVAAAETLVAEFTPKGCEFGTKYGCIDFGDGSKCTRFSITGDNPWDEFSHLPKKQEGAAEIPQKLPPLEILFILGSVFTVSTSLLSKVNPLWQPCCLPCLPSWLSPRAVCATISSLVAVSMFASLLGIARAILAVGTGLESVIPGGELKRGFAIAASAANLALSCLQFIMIIVECLPFW</sequence>